<feature type="compositionally biased region" description="Polar residues" evidence="5">
    <location>
        <begin position="843"/>
        <end position="856"/>
    </location>
</feature>
<dbReference type="GO" id="GO:0001732">
    <property type="term" value="P:formation of cytoplasmic translation initiation complex"/>
    <property type="evidence" value="ECO:0007669"/>
    <property type="project" value="TreeGrafter"/>
</dbReference>
<dbReference type="Proteomes" id="UP000187209">
    <property type="component" value="Unassembled WGS sequence"/>
</dbReference>
<keyword evidence="4" id="KW-0648">Protein biosynthesis</keyword>
<keyword evidence="2" id="KW-0396">Initiation factor</keyword>
<dbReference type="SMART" id="SM00088">
    <property type="entry name" value="PINT"/>
    <property type="match status" value="1"/>
</dbReference>
<dbReference type="Gene3D" id="4.10.860.10">
    <property type="entry name" value="UVR domain"/>
    <property type="match status" value="1"/>
</dbReference>
<dbReference type="OrthoDB" id="1938156at2759"/>
<feature type="region of interest" description="Disordered" evidence="5">
    <location>
        <begin position="548"/>
        <end position="571"/>
    </location>
</feature>
<keyword evidence="1" id="KW-0963">Cytoplasm</keyword>
<accession>A0A1R2D0D5</accession>
<proteinExistence type="predicted"/>
<dbReference type="GO" id="GO:0071541">
    <property type="term" value="C:eukaryotic translation initiation factor 3 complex, eIF3m"/>
    <property type="evidence" value="ECO:0007669"/>
    <property type="project" value="TreeGrafter"/>
</dbReference>
<evidence type="ECO:0000259" key="6">
    <source>
        <dbReference type="PROSITE" id="PS50250"/>
    </source>
</evidence>
<dbReference type="AlphaFoldDB" id="A0A1R2D0D5"/>
<name>A0A1R2D0D5_9CILI</name>
<dbReference type="InterPro" id="IPR027512">
    <property type="entry name" value="EIF3A"/>
</dbReference>
<dbReference type="GO" id="GO:0002188">
    <property type="term" value="P:translation reinitiation"/>
    <property type="evidence" value="ECO:0007669"/>
    <property type="project" value="TreeGrafter"/>
</dbReference>
<reference evidence="7 8" key="1">
    <citation type="submission" date="2016-11" db="EMBL/GenBank/DDBJ databases">
        <title>The macronuclear genome of Stentor coeruleus: a giant cell with tiny introns.</title>
        <authorList>
            <person name="Slabodnick M."/>
            <person name="Ruby J.G."/>
            <person name="Reiff S.B."/>
            <person name="Swart E.C."/>
            <person name="Gosai S."/>
            <person name="Prabakaran S."/>
            <person name="Witkowska E."/>
            <person name="Larue G.E."/>
            <person name="Fisher S."/>
            <person name="Freeman R.M."/>
            <person name="Gunawardena J."/>
            <person name="Chu W."/>
            <person name="Stover N.A."/>
            <person name="Gregory B.D."/>
            <person name="Nowacki M."/>
            <person name="Derisi J."/>
            <person name="Roy S.W."/>
            <person name="Marshall W.F."/>
            <person name="Sood P."/>
        </authorList>
    </citation>
    <scope>NUCLEOTIDE SEQUENCE [LARGE SCALE GENOMIC DNA]</scope>
    <source>
        <strain evidence="7">WM001</strain>
    </source>
</reference>
<dbReference type="Gene3D" id="1.25.40.860">
    <property type="match status" value="2"/>
</dbReference>
<evidence type="ECO:0000256" key="5">
    <source>
        <dbReference type="SAM" id="MobiDB-lite"/>
    </source>
</evidence>
<evidence type="ECO:0000313" key="7">
    <source>
        <dbReference type="EMBL" id="OMJ94727.1"/>
    </source>
</evidence>
<keyword evidence="3" id="KW-0694">RNA-binding</keyword>
<dbReference type="InterPro" id="IPR000717">
    <property type="entry name" value="PCI_dom"/>
</dbReference>
<feature type="region of interest" description="Disordered" evidence="5">
    <location>
        <begin position="784"/>
        <end position="808"/>
    </location>
</feature>
<organism evidence="7 8">
    <name type="scientific">Stentor coeruleus</name>
    <dbReference type="NCBI Taxonomy" id="5963"/>
    <lineage>
        <taxon>Eukaryota</taxon>
        <taxon>Sar</taxon>
        <taxon>Alveolata</taxon>
        <taxon>Ciliophora</taxon>
        <taxon>Postciliodesmatophora</taxon>
        <taxon>Heterotrichea</taxon>
        <taxon>Heterotrichida</taxon>
        <taxon>Stentoridae</taxon>
        <taxon>Stentor</taxon>
    </lineage>
</organism>
<feature type="domain" description="PCI" evidence="6">
    <location>
        <begin position="309"/>
        <end position="485"/>
    </location>
</feature>
<evidence type="ECO:0000256" key="4">
    <source>
        <dbReference type="ARBA" id="ARBA00022917"/>
    </source>
</evidence>
<dbReference type="PANTHER" id="PTHR14005">
    <property type="entry name" value="EUKARYOTIC TRANSLATION INITIATION FACTOR 3, THETA SUBUNIT"/>
    <property type="match status" value="1"/>
</dbReference>
<protein>
    <recommendedName>
        <fullName evidence="6">PCI domain-containing protein</fullName>
    </recommendedName>
</protein>
<dbReference type="GO" id="GO:0071540">
    <property type="term" value="C:eukaryotic translation initiation factor 3 complex, eIF3e"/>
    <property type="evidence" value="ECO:0007669"/>
    <property type="project" value="TreeGrafter"/>
</dbReference>
<keyword evidence="8" id="KW-1185">Reference proteome</keyword>
<dbReference type="GO" id="GO:0003743">
    <property type="term" value="F:translation initiation factor activity"/>
    <property type="evidence" value="ECO:0007669"/>
    <property type="project" value="UniProtKB-KW"/>
</dbReference>
<evidence type="ECO:0000256" key="1">
    <source>
        <dbReference type="ARBA" id="ARBA00022490"/>
    </source>
</evidence>
<dbReference type="EMBL" id="MPUH01000022">
    <property type="protein sequence ID" value="OMJ94727.1"/>
    <property type="molecule type" value="Genomic_DNA"/>
</dbReference>
<evidence type="ECO:0000256" key="2">
    <source>
        <dbReference type="ARBA" id="ARBA00022540"/>
    </source>
</evidence>
<dbReference type="InterPro" id="IPR054711">
    <property type="entry name" value="eIF3a_PCI_TPR-like"/>
</dbReference>
<evidence type="ECO:0000313" key="8">
    <source>
        <dbReference type="Proteomes" id="UP000187209"/>
    </source>
</evidence>
<dbReference type="PANTHER" id="PTHR14005:SF0">
    <property type="entry name" value="EUKARYOTIC TRANSLATION INITIATION FACTOR 3 SUBUNIT A"/>
    <property type="match status" value="1"/>
</dbReference>
<feature type="compositionally biased region" description="Basic and acidic residues" evidence="5">
    <location>
        <begin position="896"/>
        <end position="917"/>
    </location>
</feature>
<dbReference type="PROSITE" id="PS50250">
    <property type="entry name" value="PCI"/>
    <property type="match status" value="1"/>
</dbReference>
<dbReference type="Pfam" id="PF22591">
    <property type="entry name" value="eIF3a_PCI_TPR-like"/>
    <property type="match status" value="1"/>
</dbReference>
<gene>
    <name evidence="7" type="ORF">SteCoe_2069</name>
</gene>
<dbReference type="GO" id="GO:0043614">
    <property type="term" value="C:multi-eIF complex"/>
    <property type="evidence" value="ECO:0007669"/>
    <property type="project" value="TreeGrafter"/>
</dbReference>
<dbReference type="Pfam" id="PF01399">
    <property type="entry name" value="PCI"/>
    <property type="match status" value="1"/>
</dbReference>
<dbReference type="GO" id="GO:0003729">
    <property type="term" value="F:mRNA binding"/>
    <property type="evidence" value="ECO:0007669"/>
    <property type="project" value="TreeGrafter"/>
</dbReference>
<evidence type="ECO:0000256" key="3">
    <source>
        <dbReference type="ARBA" id="ARBA00022884"/>
    </source>
</evidence>
<comment type="caution">
    <text evidence="7">The sequence shown here is derived from an EMBL/GenBank/DDBJ whole genome shotgun (WGS) entry which is preliminary data.</text>
</comment>
<feature type="region of interest" description="Disordered" evidence="5">
    <location>
        <begin position="823"/>
        <end position="917"/>
    </location>
</feature>
<sequence>MSQELLDNSLKVGENLLNKGDLEGALAVFHEVITSKRKGNLDKIMVRHVETCAELENLTVLKDALLIFRNLVQNTSPQSLQLVLEKLRLKVEDKVNVAASESVGLAEVVDLELEEPPETLLISCVKGNTENKKEAVVNSMRFLWEVYKLSLDLLKTNGRMVAAYKDSAISAINFCDKYKRPSECRKLSEILRSHLQNILRIQSMQTQSSLTYMMKLDDDTLSNLIPIREKLMEVCMKLSLWQEAFRAADDTRVLICEGKASPSTLARYWHALSKIFWKAGQNLFHAYALYLFYYQNKKHNKKFTNEGTLASTIVLSTLAVPTYNLGTDITGIIADSILSQEINARLSTMLIQSGMVTREQLIDLIHSNNLLELANKEVRELFYLLENKFLPLTLSHLVKPLLSKIKENNEFKAYVSAIEQLLVGRVLAQLSKCYKSLRLETLSKLIDFIPSETLEKYILEVSLKTSLRIKIDQSNNAIYFEDIHESSEHNSQIYKIKEILLKTHSLIIKPKDLEERKNTIANVFSDVEGIVDRAFDFRQSLTDDGKRIIKDRDESQRKKEEEDKKVKEQEKKKLEEEMKLREKTQKLASSLNDIERERRNIKLSIIYSIIEKMRAIGFSSKEMSLQGKKVEKMTDDELLEMGPDEFGKLYSRLYEKSVKDRQIQVKNQQKSLEYNERAKREYMNPLIQAKWAESTQQEIDTKKQVIKDKYEKDFAIKQQFINIKDFKAEFILQETTKAKAIYDKIYNEWALRMKAHYKAQIIENAKKKRNDDKLAKIEEEKRIKEENERKRRADDNKTKEREREMGGFREREVPKPIAGWRNAAITQAPPPAPAPVRAEQPPSTSSSLFRNPQVVQQKPAEKSGLFRSKVQTEPVKTEEAKVESGPPKRFTNIKKKKEETKDSEGFTKVTKDITHHK</sequence>